<protein>
    <recommendedName>
        <fullName evidence="3">Core-2/I-Branching enzyme</fullName>
    </recommendedName>
</protein>
<comment type="caution">
    <text evidence="1">The sequence shown here is derived from an EMBL/GenBank/DDBJ whole genome shotgun (WGS) entry which is preliminary data.</text>
</comment>
<name>A0A9D2SLU7_9FIRM</name>
<dbReference type="Proteomes" id="UP000823893">
    <property type="component" value="Unassembled WGS sequence"/>
</dbReference>
<evidence type="ECO:0000313" key="2">
    <source>
        <dbReference type="Proteomes" id="UP000823893"/>
    </source>
</evidence>
<proteinExistence type="predicted"/>
<gene>
    <name evidence="1" type="ORF">H9935_13670</name>
</gene>
<sequence>MKHAFLIIAHRNWNQLSRMLAIIDSEKADFFIHVNSKIKIESSTIEKVKSSVKKSKVYFTDRVPITWGDFGICKASLVLLKTA</sequence>
<reference evidence="1" key="1">
    <citation type="journal article" date="2021" name="PeerJ">
        <title>Extensive microbial diversity within the chicken gut microbiome revealed by metagenomics and culture.</title>
        <authorList>
            <person name="Gilroy R."/>
            <person name="Ravi A."/>
            <person name="Getino M."/>
            <person name="Pursley I."/>
            <person name="Horton D.L."/>
            <person name="Alikhan N.F."/>
            <person name="Baker D."/>
            <person name="Gharbi K."/>
            <person name="Hall N."/>
            <person name="Watson M."/>
            <person name="Adriaenssens E.M."/>
            <person name="Foster-Nyarko E."/>
            <person name="Jarju S."/>
            <person name="Secka A."/>
            <person name="Antonio M."/>
            <person name="Oren A."/>
            <person name="Chaudhuri R.R."/>
            <person name="La Ragione R."/>
            <person name="Hildebrand F."/>
            <person name="Pallen M.J."/>
        </authorList>
    </citation>
    <scope>NUCLEOTIDE SEQUENCE</scope>
    <source>
        <strain evidence="1">ChiSxjej6B18-287</strain>
    </source>
</reference>
<feature type="non-terminal residue" evidence="1">
    <location>
        <position position="83"/>
    </location>
</feature>
<dbReference type="EMBL" id="DWWV01000189">
    <property type="protein sequence ID" value="HJC11821.1"/>
    <property type="molecule type" value="Genomic_DNA"/>
</dbReference>
<accession>A0A9D2SLU7</accession>
<evidence type="ECO:0008006" key="3">
    <source>
        <dbReference type="Google" id="ProtNLM"/>
    </source>
</evidence>
<reference evidence="1" key="2">
    <citation type="submission" date="2021-04" db="EMBL/GenBank/DDBJ databases">
        <authorList>
            <person name="Gilroy R."/>
        </authorList>
    </citation>
    <scope>NUCLEOTIDE SEQUENCE</scope>
    <source>
        <strain evidence="1">ChiSxjej6B18-287</strain>
    </source>
</reference>
<dbReference type="AlphaFoldDB" id="A0A9D2SLU7"/>
<organism evidence="1 2">
    <name type="scientific">Candidatus Blautia merdigallinarum</name>
    <dbReference type="NCBI Taxonomy" id="2838495"/>
    <lineage>
        <taxon>Bacteria</taxon>
        <taxon>Bacillati</taxon>
        <taxon>Bacillota</taxon>
        <taxon>Clostridia</taxon>
        <taxon>Lachnospirales</taxon>
        <taxon>Lachnospiraceae</taxon>
        <taxon>Blautia</taxon>
    </lineage>
</organism>
<evidence type="ECO:0000313" key="1">
    <source>
        <dbReference type="EMBL" id="HJC11821.1"/>
    </source>
</evidence>